<keyword evidence="9 11" id="KW-0739">Sodium transport</keyword>
<comment type="subcellular location">
    <subcellularLocation>
        <location evidence="1">Membrane</location>
        <topology evidence="1">Multi-pass membrane protein</topology>
    </subcellularLocation>
</comment>
<evidence type="ECO:0000256" key="4">
    <source>
        <dbReference type="ARBA" id="ARBA00022692"/>
    </source>
</evidence>
<dbReference type="PANTHER" id="PTHR11690:SF248">
    <property type="entry name" value="PICKPOCKET 17, ISOFORM A"/>
    <property type="match status" value="1"/>
</dbReference>
<keyword evidence="5 12" id="KW-1133">Transmembrane helix</keyword>
<dbReference type="PANTHER" id="PTHR11690">
    <property type="entry name" value="AMILORIDE-SENSITIVE SODIUM CHANNEL-RELATED"/>
    <property type="match status" value="1"/>
</dbReference>
<reference evidence="13 14" key="1">
    <citation type="journal article" date="2023" name="Sci. Data">
        <title>Genome assembly of the Korean intertidal mud-creeper Batillaria attramentaria.</title>
        <authorList>
            <person name="Patra A.K."/>
            <person name="Ho P.T."/>
            <person name="Jun S."/>
            <person name="Lee S.J."/>
            <person name="Kim Y."/>
            <person name="Won Y.J."/>
        </authorList>
    </citation>
    <scope>NUCLEOTIDE SEQUENCE [LARGE SCALE GENOMIC DNA]</scope>
    <source>
        <strain evidence="13">Wonlab-2016</strain>
    </source>
</reference>
<evidence type="ECO:0000256" key="7">
    <source>
        <dbReference type="ARBA" id="ARBA00023065"/>
    </source>
</evidence>
<keyword evidence="7 11" id="KW-0406">Ion transport</keyword>
<comment type="similarity">
    <text evidence="11">Belongs to the amiloride-sensitive sodium channel (TC 1.A.6) family.</text>
</comment>
<protein>
    <recommendedName>
        <fullName evidence="15">Amiloride-sensitive sodium channel</fullName>
    </recommendedName>
</protein>
<comment type="caution">
    <text evidence="13">The sequence shown here is derived from an EMBL/GenBank/DDBJ whole genome shotgun (WGS) entry which is preliminary data.</text>
</comment>
<evidence type="ECO:0000256" key="9">
    <source>
        <dbReference type="ARBA" id="ARBA00023201"/>
    </source>
</evidence>
<dbReference type="GO" id="GO:0016020">
    <property type="term" value="C:membrane"/>
    <property type="evidence" value="ECO:0007669"/>
    <property type="project" value="UniProtKB-SubCell"/>
</dbReference>
<evidence type="ECO:0000313" key="13">
    <source>
        <dbReference type="EMBL" id="KAK7503033.1"/>
    </source>
</evidence>
<accession>A0ABD0LUG2</accession>
<evidence type="ECO:0000256" key="5">
    <source>
        <dbReference type="ARBA" id="ARBA00022989"/>
    </source>
</evidence>
<keyword evidence="10 11" id="KW-0407">Ion channel</keyword>
<dbReference type="EMBL" id="JACVVK020000022">
    <property type="protein sequence ID" value="KAK7503033.1"/>
    <property type="molecule type" value="Genomic_DNA"/>
</dbReference>
<evidence type="ECO:0000256" key="12">
    <source>
        <dbReference type="SAM" id="Phobius"/>
    </source>
</evidence>
<evidence type="ECO:0000313" key="14">
    <source>
        <dbReference type="Proteomes" id="UP001519460"/>
    </source>
</evidence>
<dbReference type="Gene3D" id="2.60.470.10">
    <property type="entry name" value="Acid-sensing ion channels like domains"/>
    <property type="match status" value="1"/>
</dbReference>
<evidence type="ECO:0000256" key="11">
    <source>
        <dbReference type="RuleBase" id="RU000679"/>
    </source>
</evidence>
<evidence type="ECO:0000256" key="10">
    <source>
        <dbReference type="ARBA" id="ARBA00023303"/>
    </source>
</evidence>
<gene>
    <name evidence="13" type="ORF">BaRGS_00005659</name>
</gene>
<evidence type="ECO:0008006" key="15">
    <source>
        <dbReference type="Google" id="ProtNLM"/>
    </source>
</evidence>
<keyword evidence="4 11" id="KW-0812">Transmembrane</keyword>
<feature type="transmembrane region" description="Helical" evidence="12">
    <location>
        <begin position="36"/>
        <end position="57"/>
    </location>
</feature>
<keyword evidence="8 12" id="KW-0472">Membrane</keyword>
<organism evidence="13 14">
    <name type="scientific">Batillaria attramentaria</name>
    <dbReference type="NCBI Taxonomy" id="370345"/>
    <lineage>
        <taxon>Eukaryota</taxon>
        <taxon>Metazoa</taxon>
        <taxon>Spiralia</taxon>
        <taxon>Lophotrochozoa</taxon>
        <taxon>Mollusca</taxon>
        <taxon>Gastropoda</taxon>
        <taxon>Caenogastropoda</taxon>
        <taxon>Sorbeoconcha</taxon>
        <taxon>Cerithioidea</taxon>
        <taxon>Batillariidae</taxon>
        <taxon>Batillaria</taxon>
    </lineage>
</organism>
<keyword evidence="2 11" id="KW-0813">Transport</keyword>
<keyword evidence="14" id="KW-1185">Reference proteome</keyword>
<dbReference type="PRINTS" id="PR01078">
    <property type="entry name" value="AMINACHANNEL"/>
</dbReference>
<name>A0ABD0LUG2_9CAEN</name>
<dbReference type="InterPro" id="IPR001873">
    <property type="entry name" value="ENaC"/>
</dbReference>
<proteinExistence type="inferred from homology"/>
<dbReference type="Pfam" id="PF00858">
    <property type="entry name" value="ASC"/>
    <property type="match status" value="1"/>
</dbReference>
<keyword evidence="3 11" id="KW-0894">Sodium channel</keyword>
<keyword evidence="6" id="KW-0915">Sodium</keyword>
<evidence type="ECO:0000256" key="3">
    <source>
        <dbReference type="ARBA" id="ARBA00022461"/>
    </source>
</evidence>
<evidence type="ECO:0000256" key="1">
    <source>
        <dbReference type="ARBA" id="ARBA00004141"/>
    </source>
</evidence>
<evidence type="ECO:0000256" key="6">
    <source>
        <dbReference type="ARBA" id="ARBA00023053"/>
    </source>
</evidence>
<dbReference type="GO" id="GO:0005272">
    <property type="term" value="F:sodium channel activity"/>
    <property type="evidence" value="ECO:0007669"/>
    <property type="project" value="UniProtKB-KW"/>
</dbReference>
<evidence type="ECO:0000256" key="2">
    <source>
        <dbReference type="ARBA" id="ARBA00022448"/>
    </source>
</evidence>
<sequence length="402" mass="44405">MSGVERSVRGAGRRYVEDATVGGVRRATRPGVVVKALWMAAIVTGAAMTAFSIHELVSARAARRELRSVTRMDDRRNQEFPAVTICNVNPFVSFNAPILTPPRENQELSAAGRKAVPTAASRFKRQATGNEMLDETFASRLANQARLDNLTLEELEAMGHPIHIFVPGCRLGDYTCDTRNFTHFYDDSLGNCYTFVSQPPKHHTWKTGPENGLTLYLSTNTQRRSLTDPEEIGVVVKVHAPHDTIFVAEEGVYVPLDSAAYVAITKACQRTCLQRSLVGLCGCCDVSLPCPAALLDVTSQSRVAAPRCNLTEESQAQCVQDVVSKYTEGDLSCLSDCKPRCRYDNFNDATNNHDFNNITDNNNFNNTADNNNFNINDGDINNTPLAIDRPFHTTIKAYGRTY</sequence>
<dbReference type="Proteomes" id="UP001519460">
    <property type="component" value="Unassembled WGS sequence"/>
</dbReference>
<dbReference type="AlphaFoldDB" id="A0ABD0LUG2"/>
<evidence type="ECO:0000256" key="8">
    <source>
        <dbReference type="ARBA" id="ARBA00023136"/>
    </source>
</evidence>